<proteinExistence type="inferred from homology"/>
<protein>
    <recommendedName>
        <fullName evidence="6">Mutator family transposase</fullName>
    </recommendedName>
</protein>
<keyword evidence="4 6" id="KW-0238">DNA-binding</keyword>
<dbReference type="InterPro" id="IPR001207">
    <property type="entry name" value="Transposase_mutator"/>
</dbReference>
<evidence type="ECO:0000256" key="6">
    <source>
        <dbReference type="RuleBase" id="RU365089"/>
    </source>
</evidence>
<comment type="similarity">
    <text evidence="2 6">Belongs to the transposase mutator family.</text>
</comment>
<dbReference type="AlphaFoldDB" id="A0A7S8FF25"/>
<gene>
    <name evidence="7" type="ORF">Nkreftii_002401</name>
</gene>
<dbReference type="PANTHER" id="PTHR33217:SF9">
    <property type="entry name" value="MUTATOR FAMILY TRANSPOSASE"/>
    <property type="match status" value="1"/>
</dbReference>
<accession>A0A7S8FF25</accession>
<comment type="function">
    <text evidence="1 6">Required for the transposition of the insertion element.</text>
</comment>
<evidence type="ECO:0000313" key="8">
    <source>
        <dbReference type="Proteomes" id="UP000593737"/>
    </source>
</evidence>
<dbReference type="GO" id="GO:0006313">
    <property type="term" value="P:DNA transposition"/>
    <property type="evidence" value="ECO:0007669"/>
    <property type="project" value="UniProtKB-UniRule"/>
</dbReference>
<evidence type="ECO:0000256" key="1">
    <source>
        <dbReference type="ARBA" id="ARBA00002190"/>
    </source>
</evidence>
<dbReference type="Proteomes" id="UP000593737">
    <property type="component" value="Chromosome"/>
</dbReference>
<organism evidence="7 8">
    <name type="scientific">Candidatus Nitrospira kreftii</name>
    <dbReference type="NCBI Taxonomy" id="2652173"/>
    <lineage>
        <taxon>Bacteria</taxon>
        <taxon>Pseudomonadati</taxon>
        <taxon>Nitrospirota</taxon>
        <taxon>Nitrospiria</taxon>
        <taxon>Nitrospirales</taxon>
        <taxon>Nitrospiraceae</taxon>
        <taxon>Nitrospira</taxon>
    </lineage>
</organism>
<name>A0A7S8FF25_9BACT</name>
<reference evidence="7 8" key="1">
    <citation type="journal article" date="2020" name="ISME J.">
        <title>Enrichment and physiological characterization of a novel comammox Nitrospira indicates ammonium inhibition of complete nitrification.</title>
        <authorList>
            <person name="Sakoula D."/>
            <person name="Koch H."/>
            <person name="Frank J."/>
            <person name="Jetten M.S.M."/>
            <person name="van Kessel M.A.H.J."/>
            <person name="Lucker S."/>
        </authorList>
    </citation>
    <scope>NUCLEOTIDE SEQUENCE [LARGE SCALE GENOMIC DNA]</scope>
    <source>
        <strain evidence="7">Comreactor17</strain>
    </source>
</reference>
<keyword evidence="3 6" id="KW-0815">Transposition</keyword>
<dbReference type="KEGG" id="nkf:Nkreftii_002401"/>
<dbReference type="GO" id="GO:0003677">
    <property type="term" value="F:DNA binding"/>
    <property type="evidence" value="ECO:0007669"/>
    <property type="project" value="UniProtKB-UniRule"/>
</dbReference>
<evidence type="ECO:0000256" key="3">
    <source>
        <dbReference type="ARBA" id="ARBA00022578"/>
    </source>
</evidence>
<evidence type="ECO:0000256" key="2">
    <source>
        <dbReference type="ARBA" id="ARBA00010961"/>
    </source>
</evidence>
<keyword evidence="5 6" id="KW-0233">DNA recombination</keyword>
<evidence type="ECO:0000256" key="5">
    <source>
        <dbReference type="ARBA" id="ARBA00023172"/>
    </source>
</evidence>
<dbReference type="GO" id="GO:0004803">
    <property type="term" value="F:transposase activity"/>
    <property type="evidence" value="ECO:0007669"/>
    <property type="project" value="UniProtKB-UniRule"/>
</dbReference>
<dbReference type="PANTHER" id="PTHR33217">
    <property type="entry name" value="TRANSPOSASE FOR INSERTION SEQUENCE ELEMENT IS1081"/>
    <property type="match status" value="1"/>
</dbReference>
<sequence>MPYAETKAECERRRDEFVRTYRRTEGKAVDTLLRDWDRMVTFYSFPQAHWRHLRTTNIVESPFASVRLRTDASRRYKRVEGAKAIIWKMLRVAEKSWRKLNAPDLLPLVASGMTFKDGIRLKSGHERQDMNHQPERTAT</sequence>
<evidence type="ECO:0000256" key="4">
    <source>
        <dbReference type="ARBA" id="ARBA00023125"/>
    </source>
</evidence>
<dbReference type="EMBL" id="CP047423">
    <property type="protein sequence ID" value="QPD04627.1"/>
    <property type="molecule type" value="Genomic_DNA"/>
</dbReference>
<evidence type="ECO:0000313" key="7">
    <source>
        <dbReference type="EMBL" id="QPD04627.1"/>
    </source>
</evidence>
<keyword evidence="6" id="KW-0814">Transposable element</keyword>
<dbReference type="Pfam" id="PF00872">
    <property type="entry name" value="Transposase_mut"/>
    <property type="match status" value="1"/>
</dbReference>